<organism evidence="1">
    <name type="scientific">Siphoviridae sp. ctDiR9</name>
    <dbReference type="NCBI Taxonomy" id="2825388"/>
    <lineage>
        <taxon>Viruses</taxon>
        <taxon>Duplodnaviria</taxon>
        <taxon>Heunggongvirae</taxon>
        <taxon>Uroviricota</taxon>
        <taxon>Caudoviricetes</taxon>
    </lineage>
</organism>
<accession>A0A8S5PR44</accession>
<evidence type="ECO:0000313" key="1">
    <source>
        <dbReference type="EMBL" id="DAE08913.1"/>
    </source>
</evidence>
<sequence>MESCMVLKIIGVSKYDGMSRNGKPYSLYTLELDYHGEKCKIKTFESEAHPGDYAQLSIGTRKTIYGAEFAVNVDKIIAKNEIENNWK</sequence>
<dbReference type="EMBL" id="BK015479">
    <property type="protein sequence ID" value="DAE08913.1"/>
    <property type="molecule type" value="Genomic_DNA"/>
</dbReference>
<protein>
    <submittedName>
        <fullName evidence="1">Uncharacterized protein</fullName>
    </submittedName>
</protein>
<reference evidence="1" key="1">
    <citation type="journal article" date="2021" name="Proc. Natl. Acad. Sci. U.S.A.">
        <title>A Catalog of Tens of Thousands of Viruses from Human Metagenomes Reveals Hidden Associations with Chronic Diseases.</title>
        <authorList>
            <person name="Tisza M.J."/>
            <person name="Buck C.B."/>
        </authorList>
    </citation>
    <scope>NUCLEOTIDE SEQUENCE</scope>
    <source>
        <strain evidence="1">CtDiR9</strain>
    </source>
</reference>
<name>A0A8S5PR44_9CAUD</name>
<proteinExistence type="predicted"/>